<dbReference type="Pfam" id="PF19942">
    <property type="entry name" value="DUF6404"/>
    <property type="match status" value="1"/>
</dbReference>
<dbReference type="InterPro" id="IPR045644">
    <property type="entry name" value="DUF6404"/>
</dbReference>
<dbReference type="HOGENOM" id="CLU_2094566_0_0_6"/>
<organism evidence="2 3">
    <name type="scientific">Photobacterium profundum (strain SS9)</name>
    <dbReference type="NCBI Taxonomy" id="298386"/>
    <lineage>
        <taxon>Bacteria</taxon>
        <taxon>Pseudomonadati</taxon>
        <taxon>Pseudomonadota</taxon>
        <taxon>Gammaproteobacteria</taxon>
        <taxon>Vibrionales</taxon>
        <taxon>Vibrionaceae</taxon>
        <taxon>Photobacterium</taxon>
    </lineage>
</organism>
<proteinExistence type="predicted"/>
<keyword evidence="1" id="KW-0472">Membrane</keyword>
<reference evidence="3" key="1">
    <citation type="journal article" date="2005" name="Science">
        <title>Life at depth: Photobacterium profundum genome sequence and expression analysis.</title>
        <authorList>
            <person name="Vezzi A."/>
            <person name="Campanaro S."/>
            <person name="D'Angelo M."/>
            <person name="Simonato F."/>
            <person name="Vitulo N."/>
            <person name="Lauro F.M."/>
            <person name="Cestaro A."/>
            <person name="Malacrida G."/>
            <person name="Simionati B."/>
            <person name="Cannata N."/>
            <person name="Romualdi C."/>
            <person name="Bartlett D.H."/>
            <person name="Valle G."/>
        </authorList>
    </citation>
    <scope>NUCLEOTIDE SEQUENCE [LARGE SCALE GENOMIC DNA]</scope>
    <source>
        <strain evidence="3">ATCC BAA-1253 / SS9</strain>
    </source>
</reference>
<evidence type="ECO:0000256" key="1">
    <source>
        <dbReference type="SAM" id="Phobius"/>
    </source>
</evidence>
<evidence type="ECO:0000313" key="3">
    <source>
        <dbReference type="Proteomes" id="UP000000593"/>
    </source>
</evidence>
<keyword evidence="3" id="KW-1185">Reference proteome</keyword>
<accession>Q6LSF5</accession>
<protein>
    <submittedName>
        <fullName evidence="2">Uncharacterized protein</fullName>
    </submittedName>
</protein>
<dbReference type="AlphaFoldDB" id="Q6LSF5"/>
<keyword evidence="1" id="KW-0812">Transmembrane</keyword>
<evidence type="ECO:0000313" key="2">
    <source>
        <dbReference type="EMBL" id="CAG19771.1"/>
    </source>
</evidence>
<feature type="transmembrane region" description="Helical" evidence="1">
    <location>
        <begin position="48"/>
        <end position="66"/>
    </location>
</feature>
<feature type="transmembrane region" description="Helical" evidence="1">
    <location>
        <begin position="72"/>
        <end position="101"/>
    </location>
</feature>
<dbReference type="KEGG" id="ppr:PBPRA1360"/>
<dbReference type="EMBL" id="CR378667">
    <property type="protein sequence ID" value="CAG19771.1"/>
    <property type="molecule type" value="Genomic_DNA"/>
</dbReference>
<name>Q6LSF5_PHOPR</name>
<keyword evidence="1" id="KW-1133">Transmembrane helix</keyword>
<gene>
    <name evidence="2" type="ordered locus">PBPRA1360</name>
</gene>
<dbReference type="Proteomes" id="UP000000593">
    <property type="component" value="Chromosome 1"/>
</dbReference>
<sequence>MMISKKRISAAYEELNRKGFKEVTYNSYVTKKLDRIGLRFKPYYYNNFIENFIHLTFSALCAYLILKLIFDFWLNIISLSFVSGGIALIVSSLGNAVYFSYLRSKHNISKWDDLPK</sequence>